<dbReference type="GO" id="GO:0005576">
    <property type="term" value="C:extracellular region"/>
    <property type="evidence" value="ECO:0007669"/>
    <property type="project" value="UniProtKB-SubCell"/>
</dbReference>
<dbReference type="Pfam" id="PF07732">
    <property type="entry name" value="Cu-oxidase_3"/>
    <property type="match status" value="1"/>
</dbReference>
<protein>
    <recommendedName>
        <fullName evidence="5">laccase</fullName>
        <ecNumber evidence="5">1.10.3.2</ecNumber>
    </recommendedName>
</protein>
<dbReference type="SUPFAM" id="SSF49503">
    <property type="entry name" value="Cupredoxins"/>
    <property type="match status" value="3"/>
</dbReference>
<dbReference type="EC" id="1.10.3.2" evidence="5"/>
<evidence type="ECO:0000256" key="1">
    <source>
        <dbReference type="ARBA" id="ARBA00000349"/>
    </source>
</evidence>
<dbReference type="Pfam" id="PF00394">
    <property type="entry name" value="Cu-oxidase"/>
    <property type="match status" value="1"/>
</dbReference>
<evidence type="ECO:0000256" key="3">
    <source>
        <dbReference type="ARBA" id="ARBA00004613"/>
    </source>
</evidence>
<dbReference type="PANTHER" id="PTHR11709:SF394">
    <property type="entry name" value="FI03373P-RELATED"/>
    <property type="match status" value="1"/>
</dbReference>
<evidence type="ECO:0000256" key="11">
    <source>
        <dbReference type="ARBA" id="ARBA00023180"/>
    </source>
</evidence>
<dbReference type="InterPro" id="IPR002355">
    <property type="entry name" value="Cu_oxidase_Cu_BS"/>
</dbReference>
<evidence type="ECO:0000256" key="2">
    <source>
        <dbReference type="ARBA" id="ARBA00001935"/>
    </source>
</evidence>
<gene>
    <name evidence="15" type="primary">POX2_4</name>
    <name evidence="15" type="ORF">DXG03_008688</name>
</gene>
<dbReference type="CDD" id="cd13903">
    <property type="entry name" value="CuRO_3_Tv-LCC_like"/>
    <property type="match status" value="1"/>
</dbReference>
<evidence type="ECO:0000256" key="6">
    <source>
        <dbReference type="ARBA" id="ARBA00022525"/>
    </source>
</evidence>
<dbReference type="OrthoDB" id="2121828at2759"/>
<sequence>MLRATSIVSRSFARNDLLLDISLSQHWHGFFQAGSSWADGPVGVTQCPISPGHSFLYTFQTANQAGTFWYHSHLYNTVLTLGDWYHVPAPSAGAAPTPSATLINGLGRYAGGPASPLAIINVVSGKRYRFRLVSLSCDPNYVFSIDGHTLNIIEVDSIDVTPHTVDNLQIFAGQRYSFVLTANQPVDNYWVRANPNRGTTGFVGGLNSAILRYAGAAVADPSTTRTPFVNPLAEANLHPLTSPAAPGLPTPGGVDFAQHFTFSIVAGKWRVNGQVFDPPTVPVLLQIMSGALTPGSILPAGSLYHLPPNKDIELSFSGGGPGAPHPIHLHGHAFSVVRSAGSSIYNYLNPVQRDVVSVGAAGDNVTIRFRTDNPGPWIMHCHIDWHFENGLAVVFAEDTATINSATVTPAAWDDLCPIYDALDPADL</sequence>
<evidence type="ECO:0000259" key="13">
    <source>
        <dbReference type="Pfam" id="PF07731"/>
    </source>
</evidence>
<evidence type="ECO:0000259" key="12">
    <source>
        <dbReference type="Pfam" id="PF00394"/>
    </source>
</evidence>
<dbReference type="GO" id="GO:0052716">
    <property type="term" value="F:hydroquinone:oxygen oxidoreductase activity"/>
    <property type="evidence" value="ECO:0007669"/>
    <property type="project" value="UniProtKB-EC"/>
</dbReference>
<evidence type="ECO:0000256" key="8">
    <source>
        <dbReference type="ARBA" id="ARBA00023002"/>
    </source>
</evidence>
<dbReference type="PROSITE" id="PS00079">
    <property type="entry name" value="MULTICOPPER_OXIDASE1"/>
    <property type="match status" value="1"/>
</dbReference>
<dbReference type="InterPro" id="IPR001117">
    <property type="entry name" value="Cu-oxidase_2nd"/>
</dbReference>
<proteinExistence type="inferred from homology"/>
<dbReference type="PROSITE" id="PS00080">
    <property type="entry name" value="MULTICOPPER_OXIDASE2"/>
    <property type="match status" value="1"/>
</dbReference>
<comment type="similarity">
    <text evidence="4">Belongs to the multicopper oxidase family.</text>
</comment>
<comment type="catalytic activity">
    <reaction evidence="1">
        <text>4 hydroquinone + O2 = 4 benzosemiquinone + 2 H2O</text>
        <dbReference type="Rhea" id="RHEA:11276"/>
        <dbReference type="ChEBI" id="CHEBI:15377"/>
        <dbReference type="ChEBI" id="CHEBI:15379"/>
        <dbReference type="ChEBI" id="CHEBI:17594"/>
        <dbReference type="ChEBI" id="CHEBI:17977"/>
        <dbReference type="EC" id="1.10.3.2"/>
    </reaction>
</comment>
<comment type="cofactor">
    <cofactor evidence="2">
        <name>Cu cation</name>
        <dbReference type="ChEBI" id="CHEBI:23378"/>
    </cofactor>
</comment>
<organism evidence="15 16">
    <name type="scientific">Asterophora parasitica</name>
    <dbReference type="NCBI Taxonomy" id="117018"/>
    <lineage>
        <taxon>Eukaryota</taxon>
        <taxon>Fungi</taxon>
        <taxon>Dikarya</taxon>
        <taxon>Basidiomycota</taxon>
        <taxon>Agaricomycotina</taxon>
        <taxon>Agaricomycetes</taxon>
        <taxon>Agaricomycetidae</taxon>
        <taxon>Agaricales</taxon>
        <taxon>Tricholomatineae</taxon>
        <taxon>Lyophyllaceae</taxon>
        <taxon>Asterophora</taxon>
    </lineage>
</organism>
<comment type="caution">
    <text evidence="15">The sequence shown here is derived from an EMBL/GenBank/DDBJ whole genome shotgun (WGS) entry which is preliminary data.</text>
</comment>
<dbReference type="FunFam" id="2.60.40.420:FF:000045">
    <property type="entry name" value="Laccase 2"/>
    <property type="match status" value="1"/>
</dbReference>
<keyword evidence="6" id="KW-0964">Secreted</keyword>
<accession>A0A9P7G7G9</accession>
<dbReference type="InterPro" id="IPR033138">
    <property type="entry name" value="Cu_oxidase_CS"/>
</dbReference>
<evidence type="ECO:0000256" key="7">
    <source>
        <dbReference type="ARBA" id="ARBA00022723"/>
    </source>
</evidence>
<evidence type="ECO:0000256" key="4">
    <source>
        <dbReference type="ARBA" id="ARBA00010609"/>
    </source>
</evidence>
<name>A0A9P7G7G9_9AGAR</name>
<evidence type="ECO:0000256" key="10">
    <source>
        <dbReference type="ARBA" id="ARBA00023157"/>
    </source>
</evidence>
<evidence type="ECO:0000256" key="5">
    <source>
        <dbReference type="ARBA" id="ARBA00012297"/>
    </source>
</evidence>
<evidence type="ECO:0000313" key="16">
    <source>
        <dbReference type="Proteomes" id="UP000775547"/>
    </source>
</evidence>
<keyword evidence="10" id="KW-1015">Disulfide bond</keyword>
<dbReference type="InterPro" id="IPR008972">
    <property type="entry name" value="Cupredoxin"/>
</dbReference>
<keyword evidence="9" id="KW-0186">Copper</keyword>
<feature type="domain" description="Plastocyanin-like" evidence="14">
    <location>
        <begin position="20"/>
        <end position="74"/>
    </location>
</feature>
<reference evidence="15" key="2">
    <citation type="submission" date="2021-10" db="EMBL/GenBank/DDBJ databases">
        <title>Phylogenomics reveals ancestral predisposition of the termite-cultivated fungus Termitomyces towards a domesticated lifestyle.</title>
        <authorList>
            <person name="Auxier B."/>
            <person name="Grum-Grzhimaylo A."/>
            <person name="Cardenas M.E."/>
            <person name="Lodge J.D."/>
            <person name="Laessoe T."/>
            <person name="Pedersen O."/>
            <person name="Smith M.E."/>
            <person name="Kuyper T.W."/>
            <person name="Franco-Molano E.A."/>
            <person name="Baroni T.J."/>
            <person name="Aanen D.K."/>
        </authorList>
    </citation>
    <scope>NUCLEOTIDE SEQUENCE</scope>
    <source>
        <strain evidence="15">AP01</strain>
        <tissue evidence="15">Mycelium</tissue>
    </source>
</reference>
<dbReference type="Proteomes" id="UP000775547">
    <property type="component" value="Unassembled WGS sequence"/>
</dbReference>
<evidence type="ECO:0000259" key="14">
    <source>
        <dbReference type="Pfam" id="PF07732"/>
    </source>
</evidence>
<evidence type="ECO:0000313" key="15">
    <source>
        <dbReference type="EMBL" id="KAG5644329.1"/>
    </source>
</evidence>
<keyword evidence="11" id="KW-0325">Glycoprotein</keyword>
<feature type="domain" description="Plastocyanin-like" evidence="12">
    <location>
        <begin position="77"/>
        <end position="216"/>
    </location>
</feature>
<dbReference type="AlphaFoldDB" id="A0A9P7G7G9"/>
<dbReference type="Gene3D" id="2.60.40.420">
    <property type="entry name" value="Cupredoxins - blue copper proteins"/>
    <property type="match status" value="3"/>
</dbReference>
<dbReference type="GO" id="GO:0005507">
    <property type="term" value="F:copper ion binding"/>
    <property type="evidence" value="ECO:0007669"/>
    <property type="project" value="InterPro"/>
</dbReference>
<dbReference type="EMBL" id="JABCKV010000074">
    <property type="protein sequence ID" value="KAG5644329.1"/>
    <property type="molecule type" value="Genomic_DNA"/>
</dbReference>
<feature type="domain" description="Plastocyanin-like" evidence="13">
    <location>
        <begin position="278"/>
        <end position="399"/>
    </location>
</feature>
<dbReference type="PANTHER" id="PTHR11709">
    <property type="entry name" value="MULTI-COPPER OXIDASE"/>
    <property type="match status" value="1"/>
</dbReference>
<evidence type="ECO:0000256" key="9">
    <source>
        <dbReference type="ARBA" id="ARBA00023008"/>
    </source>
</evidence>
<dbReference type="InterPro" id="IPR011707">
    <property type="entry name" value="Cu-oxidase-like_N"/>
</dbReference>
<reference evidence="15" key="1">
    <citation type="submission" date="2020-07" db="EMBL/GenBank/DDBJ databases">
        <authorList>
            <person name="Nieuwenhuis M."/>
            <person name="Van De Peppel L.J.J."/>
        </authorList>
    </citation>
    <scope>NUCLEOTIDE SEQUENCE</scope>
    <source>
        <strain evidence="15">AP01</strain>
        <tissue evidence="15">Mycelium</tissue>
    </source>
</reference>
<comment type="subcellular location">
    <subcellularLocation>
        <location evidence="3">Secreted</location>
    </subcellularLocation>
</comment>
<keyword evidence="7" id="KW-0479">Metal-binding</keyword>
<keyword evidence="16" id="KW-1185">Reference proteome</keyword>
<dbReference type="InterPro" id="IPR011706">
    <property type="entry name" value="Cu-oxidase_C"/>
</dbReference>
<dbReference type="Pfam" id="PF07731">
    <property type="entry name" value="Cu-oxidase_2"/>
    <property type="match status" value="1"/>
</dbReference>
<keyword evidence="8" id="KW-0560">Oxidoreductase</keyword>
<dbReference type="InterPro" id="IPR045087">
    <property type="entry name" value="Cu-oxidase_fam"/>
</dbReference>